<dbReference type="AlphaFoldDB" id="A0A2H0BSD4"/>
<dbReference type="GO" id="GO:0072344">
    <property type="term" value="P:rescue of stalled ribosome"/>
    <property type="evidence" value="ECO:0007669"/>
    <property type="project" value="UniProtKB-UniRule"/>
</dbReference>
<accession>A0A2H0BSD4</accession>
<evidence type="ECO:0000256" key="6">
    <source>
        <dbReference type="ARBA" id="ARBA00050038"/>
    </source>
</evidence>
<keyword evidence="4 7" id="KW-0694">RNA-binding</keyword>
<feature type="site" description="Stabilizes the basic form of H active site to accept a proton" evidence="7">
    <location>
        <position position="93"/>
    </location>
</feature>
<gene>
    <name evidence="7" type="primary">pth</name>
    <name evidence="10" type="ORF">COX00_02565</name>
</gene>
<dbReference type="NCBIfam" id="TIGR00447">
    <property type="entry name" value="pth"/>
    <property type="match status" value="1"/>
</dbReference>
<dbReference type="GO" id="GO:0005737">
    <property type="term" value="C:cytoplasm"/>
    <property type="evidence" value="ECO:0007669"/>
    <property type="project" value="UniProtKB-SubCell"/>
</dbReference>
<dbReference type="PANTHER" id="PTHR17224">
    <property type="entry name" value="PEPTIDYL-TRNA HYDROLASE"/>
    <property type="match status" value="1"/>
</dbReference>
<comment type="subcellular location">
    <subcellularLocation>
        <location evidence="7">Cytoplasm</location>
    </subcellularLocation>
</comment>
<dbReference type="EMBL" id="PCSZ01000050">
    <property type="protein sequence ID" value="PIP60587.1"/>
    <property type="molecule type" value="Genomic_DNA"/>
</dbReference>
<proteinExistence type="inferred from homology"/>
<dbReference type="EC" id="3.1.1.29" evidence="1 7"/>
<evidence type="ECO:0000256" key="2">
    <source>
        <dbReference type="ARBA" id="ARBA00022555"/>
    </source>
</evidence>
<feature type="site" description="Discriminates between blocked and unblocked aminoacyl-tRNA" evidence="7">
    <location>
        <position position="9"/>
    </location>
</feature>
<feature type="binding site" evidence="7">
    <location>
        <position position="68"/>
    </location>
    <ligand>
        <name>tRNA</name>
        <dbReference type="ChEBI" id="CHEBI:17843"/>
    </ligand>
</feature>
<protein>
    <recommendedName>
        <fullName evidence="6 7">Peptidyl-tRNA hydrolase</fullName>
        <shortName evidence="7">Pth</shortName>
        <ecNumber evidence="1 7">3.1.1.29</ecNumber>
    </recommendedName>
</protein>
<dbReference type="SUPFAM" id="SSF53178">
    <property type="entry name" value="Peptidyl-tRNA hydrolase-like"/>
    <property type="match status" value="1"/>
</dbReference>
<dbReference type="FunFam" id="3.40.50.1470:FF:000001">
    <property type="entry name" value="Peptidyl-tRNA hydrolase"/>
    <property type="match status" value="1"/>
</dbReference>
<dbReference type="InterPro" id="IPR001328">
    <property type="entry name" value="Pept_tRNA_hydro"/>
</dbReference>
<feature type="binding site" evidence="7">
    <location>
        <position position="66"/>
    </location>
    <ligand>
        <name>tRNA</name>
        <dbReference type="ChEBI" id="CHEBI:17843"/>
    </ligand>
</feature>
<comment type="catalytic activity">
    <reaction evidence="7 8">
        <text>an N-acyl-L-alpha-aminoacyl-tRNA + H2O = an N-acyl-L-amino acid + a tRNA + H(+)</text>
        <dbReference type="Rhea" id="RHEA:54448"/>
        <dbReference type="Rhea" id="RHEA-COMP:10123"/>
        <dbReference type="Rhea" id="RHEA-COMP:13883"/>
        <dbReference type="ChEBI" id="CHEBI:15377"/>
        <dbReference type="ChEBI" id="CHEBI:15378"/>
        <dbReference type="ChEBI" id="CHEBI:59874"/>
        <dbReference type="ChEBI" id="CHEBI:78442"/>
        <dbReference type="ChEBI" id="CHEBI:138191"/>
        <dbReference type="EC" id="3.1.1.29"/>
    </reaction>
</comment>
<comment type="caution">
    <text evidence="10">The sequence shown here is derived from an EMBL/GenBank/DDBJ whole genome shotgun (WGS) entry which is preliminary data.</text>
</comment>
<comment type="function">
    <text evidence="7">Hydrolyzes ribosome-free peptidyl-tRNAs (with 1 or more amino acids incorporated), which drop off the ribosome during protein synthesis, or as a result of ribosome stalling.</text>
</comment>
<evidence type="ECO:0000256" key="8">
    <source>
        <dbReference type="RuleBase" id="RU000673"/>
    </source>
</evidence>
<dbReference type="PROSITE" id="PS01196">
    <property type="entry name" value="PEPT_TRNA_HYDROL_2"/>
    <property type="match status" value="1"/>
</dbReference>
<evidence type="ECO:0000256" key="3">
    <source>
        <dbReference type="ARBA" id="ARBA00022801"/>
    </source>
</evidence>
<sequence>MKLIVGLGNPGKKHENTRHNIGWRVVEHLSLHLDAGELVKNEKFSAAISEAKLGGEKILFAEPLTFMNASGKAVAALKHFYKIELEDVLVVHDEMDFAVGKFAFAKDGGDAGHNGIRSIIDALGSDVFARLRVGIDRPKPPLKKEDYVLQPFDMEEVPTMELVKERTSEAAYDWAKQGLTKAMNMWNGV</sequence>
<feature type="binding site" evidence="7">
    <location>
        <position position="14"/>
    </location>
    <ligand>
        <name>tRNA</name>
        <dbReference type="ChEBI" id="CHEBI:17843"/>
    </ligand>
</feature>
<comment type="subunit">
    <text evidence="7">Monomer.</text>
</comment>
<evidence type="ECO:0000256" key="7">
    <source>
        <dbReference type="HAMAP-Rule" id="MF_00083"/>
    </source>
</evidence>
<dbReference type="PANTHER" id="PTHR17224:SF1">
    <property type="entry name" value="PEPTIDYL-TRNA HYDROLASE"/>
    <property type="match status" value="1"/>
</dbReference>
<evidence type="ECO:0000256" key="1">
    <source>
        <dbReference type="ARBA" id="ARBA00013260"/>
    </source>
</evidence>
<dbReference type="HAMAP" id="MF_00083">
    <property type="entry name" value="Pept_tRNA_hydro_bact"/>
    <property type="match status" value="1"/>
</dbReference>
<dbReference type="CDD" id="cd00462">
    <property type="entry name" value="PTH"/>
    <property type="match status" value="1"/>
</dbReference>
<dbReference type="GO" id="GO:0006515">
    <property type="term" value="P:protein quality control for misfolded or incompletely synthesized proteins"/>
    <property type="evidence" value="ECO:0007669"/>
    <property type="project" value="UniProtKB-UniRule"/>
</dbReference>
<evidence type="ECO:0000313" key="11">
    <source>
        <dbReference type="Proteomes" id="UP000231581"/>
    </source>
</evidence>
<keyword evidence="7" id="KW-0963">Cytoplasm</keyword>
<comment type="function">
    <text evidence="7">Catalyzes the release of premature peptidyl moieties from peptidyl-tRNA molecules trapped in stalled 50S ribosomal subunits, and thus maintains levels of free tRNAs and 50S ribosomes.</text>
</comment>
<dbReference type="Gene3D" id="3.40.50.1470">
    <property type="entry name" value="Peptidyl-tRNA hydrolase"/>
    <property type="match status" value="1"/>
</dbReference>
<organism evidence="10 11">
    <name type="scientific">Candidatus Uhrbacteria bacterium CG22_combo_CG10-13_8_21_14_all_47_17</name>
    <dbReference type="NCBI Taxonomy" id="1975041"/>
    <lineage>
        <taxon>Bacteria</taxon>
        <taxon>Candidatus Uhriibacteriota</taxon>
    </lineage>
</organism>
<evidence type="ECO:0000256" key="9">
    <source>
        <dbReference type="RuleBase" id="RU004320"/>
    </source>
</evidence>
<dbReference type="InterPro" id="IPR036416">
    <property type="entry name" value="Pept_tRNA_hydro_sf"/>
</dbReference>
<keyword evidence="2 7" id="KW-0820">tRNA-binding</keyword>
<dbReference type="InterPro" id="IPR018171">
    <property type="entry name" value="Pept_tRNA_hydro_CS"/>
</dbReference>
<name>A0A2H0BSD4_9BACT</name>
<evidence type="ECO:0000313" key="10">
    <source>
        <dbReference type="EMBL" id="PIP60587.1"/>
    </source>
</evidence>
<feature type="binding site" evidence="7">
    <location>
        <position position="114"/>
    </location>
    <ligand>
        <name>tRNA</name>
        <dbReference type="ChEBI" id="CHEBI:17843"/>
    </ligand>
</feature>
<evidence type="ECO:0000256" key="5">
    <source>
        <dbReference type="ARBA" id="ARBA00038063"/>
    </source>
</evidence>
<comment type="similarity">
    <text evidence="5 7 9">Belongs to the PTH family.</text>
</comment>
<dbReference type="Pfam" id="PF01195">
    <property type="entry name" value="Pept_tRNA_hydro"/>
    <property type="match status" value="1"/>
</dbReference>
<dbReference type="GO" id="GO:0004045">
    <property type="term" value="F:peptidyl-tRNA hydrolase activity"/>
    <property type="evidence" value="ECO:0007669"/>
    <property type="project" value="UniProtKB-UniRule"/>
</dbReference>
<dbReference type="GO" id="GO:0000049">
    <property type="term" value="F:tRNA binding"/>
    <property type="evidence" value="ECO:0007669"/>
    <property type="project" value="UniProtKB-UniRule"/>
</dbReference>
<evidence type="ECO:0000256" key="4">
    <source>
        <dbReference type="ARBA" id="ARBA00022884"/>
    </source>
</evidence>
<feature type="active site" description="Proton acceptor" evidence="7">
    <location>
        <position position="19"/>
    </location>
</feature>
<dbReference type="Proteomes" id="UP000231581">
    <property type="component" value="Unassembled WGS sequence"/>
</dbReference>
<reference evidence="10 11" key="1">
    <citation type="submission" date="2017-09" db="EMBL/GenBank/DDBJ databases">
        <title>Depth-based differentiation of microbial function through sediment-hosted aquifers and enrichment of novel symbionts in the deep terrestrial subsurface.</title>
        <authorList>
            <person name="Probst A.J."/>
            <person name="Ladd B."/>
            <person name="Jarett J.K."/>
            <person name="Geller-Mcgrath D.E."/>
            <person name="Sieber C.M."/>
            <person name="Emerson J.B."/>
            <person name="Anantharaman K."/>
            <person name="Thomas B.C."/>
            <person name="Malmstrom R."/>
            <person name="Stieglmeier M."/>
            <person name="Klingl A."/>
            <person name="Woyke T."/>
            <person name="Ryan C.M."/>
            <person name="Banfield J.F."/>
        </authorList>
    </citation>
    <scope>NUCLEOTIDE SEQUENCE [LARGE SCALE GENOMIC DNA]</scope>
    <source>
        <strain evidence="10">CG22_combo_CG10-13_8_21_14_all_47_17</strain>
    </source>
</reference>
<keyword evidence="3 7" id="KW-0378">Hydrolase</keyword>
<dbReference type="PROSITE" id="PS01195">
    <property type="entry name" value="PEPT_TRNA_HYDROL_1"/>
    <property type="match status" value="1"/>
</dbReference>